<feature type="signal peptide" evidence="9">
    <location>
        <begin position="1"/>
        <end position="21"/>
    </location>
</feature>
<feature type="transmembrane region" description="Helical" evidence="8">
    <location>
        <begin position="340"/>
        <end position="358"/>
    </location>
</feature>
<dbReference type="EMBL" id="LNIX01000027">
    <property type="protein sequence ID" value="OXA42141.1"/>
    <property type="molecule type" value="Genomic_DNA"/>
</dbReference>
<dbReference type="AlphaFoldDB" id="A0A226DBW8"/>
<proteinExistence type="predicted"/>
<keyword evidence="4 8" id="KW-1133">Transmembrane helix</keyword>
<dbReference type="PANTHER" id="PTHR42643:SF24">
    <property type="entry name" value="IONOTROPIC RECEPTOR 60A"/>
    <property type="match status" value="1"/>
</dbReference>
<keyword evidence="2" id="KW-1003">Cell membrane</keyword>
<evidence type="ECO:0000256" key="2">
    <source>
        <dbReference type="ARBA" id="ARBA00022475"/>
    </source>
</evidence>
<keyword evidence="11" id="KW-1185">Reference proteome</keyword>
<dbReference type="Proteomes" id="UP000198287">
    <property type="component" value="Unassembled WGS sequence"/>
</dbReference>
<name>A0A226DBW8_FOLCA</name>
<comment type="subcellular location">
    <subcellularLocation>
        <location evidence="1">Cell membrane</location>
        <topology evidence="1">Multi-pass membrane protein</topology>
    </subcellularLocation>
</comment>
<evidence type="ECO:0000256" key="1">
    <source>
        <dbReference type="ARBA" id="ARBA00004651"/>
    </source>
</evidence>
<comment type="caution">
    <text evidence="10">The sequence shown here is derived from an EMBL/GenBank/DDBJ whole genome shotgun (WGS) entry which is preliminary data.</text>
</comment>
<evidence type="ECO:0000256" key="5">
    <source>
        <dbReference type="ARBA" id="ARBA00023136"/>
    </source>
</evidence>
<evidence type="ECO:0000256" key="3">
    <source>
        <dbReference type="ARBA" id="ARBA00022692"/>
    </source>
</evidence>
<feature type="transmembrane region" description="Helical" evidence="8">
    <location>
        <begin position="394"/>
        <end position="414"/>
    </location>
</feature>
<sequence length="762" mass="87793">MARLQTYCATLLFICFQSVSSFGTEMFPVFNVLLKELDSCDIQIIHDVSYANIDWVFISLPVKLLSNQEPKRLIEYPINVMKSHAKMYCKLAIFLSNSSIELGENNQFDAKLDAWIDAAVWWHLRNPTDFYPPYQRCKDAVMVIFTITSESYKPGEVYFWTGKYFNISILFIAHENQLKVCAWFTKGLTKNILASFHNRRLICDAGRTTSFKSRSVFDITQNLAIESAQWCSSPRLAVDKTYSKLENYQEKYKNPFDTKNYNPHVENILAIIFTAANQTILFTPFCSDDNAYIDDSTNLGKVFDTTTIITIDNIEFGFVSCYRDEYMTFMFYITPFKPELWVVLIISLITIIIIWTFYSYFKTLTNSSLNIWFFVLATIFEECGYVPRKIEQNWFFRYIFGSWCLVSVILTNCYNGIMISELNAPLDASRLSLFEQLLCARIPESEASKILRISELLDPPSAMQAEGVQKYGYDQIVWYLSSLMYIKHCQFMNMTNNKCAGVKEFVNPLTSTQCFHFLSLPTEYMSGWASSPDFLNYLTSSLLERIFRTNAMPKVTTRDMQLLNFFHPGNTHHPHGFQYFNFNQTFRELQRSVEYELLECGKSAYISSMDIIKTEHNFLAKYYPSKRFYKGKGCGRIRTLRSTASGGDTSEILTSQTSYKGRPFGGWEKFSRTTPHQKGVCIGIQALRCGLDQPKKGCADGGNGYCEDDDGILVEEPIEVLRIVGSSIWQGVHQGKENVGVLLLKTHTIPWVWYEVLLGLCW</sequence>
<accession>A0A226DBW8</accession>
<keyword evidence="9" id="KW-0732">Signal</keyword>
<evidence type="ECO:0000256" key="7">
    <source>
        <dbReference type="ARBA" id="ARBA00023180"/>
    </source>
</evidence>
<keyword evidence="3 8" id="KW-0812">Transmembrane</keyword>
<dbReference type="Gene3D" id="1.10.287.70">
    <property type="match status" value="1"/>
</dbReference>
<dbReference type="OrthoDB" id="8299140at2759"/>
<dbReference type="InterPro" id="IPR052192">
    <property type="entry name" value="Insect_Ionotropic_Sensory_Rcpt"/>
</dbReference>
<protein>
    <submittedName>
        <fullName evidence="10">Glutamate receptor 2.5</fullName>
    </submittedName>
</protein>
<evidence type="ECO:0000313" key="10">
    <source>
        <dbReference type="EMBL" id="OXA42141.1"/>
    </source>
</evidence>
<evidence type="ECO:0000256" key="6">
    <source>
        <dbReference type="ARBA" id="ARBA00023170"/>
    </source>
</evidence>
<keyword evidence="7" id="KW-0325">Glycoprotein</keyword>
<dbReference type="GO" id="GO:0005886">
    <property type="term" value="C:plasma membrane"/>
    <property type="evidence" value="ECO:0007669"/>
    <property type="project" value="UniProtKB-SubCell"/>
</dbReference>
<evidence type="ECO:0000256" key="8">
    <source>
        <dbReference type="SAM" id="Phobius"/>
    </source>
</evidence>
<keyword evidence="6 10" id="KW-0675">Receptor</keyword>
<reference evidence="10 11" key="1">
    <citation type="submission" date="2015-12" db="EMBL/GenBank/DDBJ databases">
        <title>The genome of Folsomia candida.</title>
        <authorList>
            <person name="Faddeeva A."/>
            <person name="Derks M.F."/>
            <person name="Anvar Y."/>
            <person name="Smit S."/>
            <person name="Van Straalen N."/>
            <person name="Roelofs D."/>
        </authorList>
    </citation>
    <scope>NUCLEOTIDE SEQUENCE [LARGE SCALE GENOMIC DNA]</scope>
    <source>
        <strain evidence="10 11">VU population</strain>
        <tissue evidence="10">Whole body</tissue>
    </source>
</reference>
<organism evidence="10 11">
    <name type="scientific">Folsomia candida</name>
    <name type="common">Springtail</name>
    <dbReference type="NCBI Taxonomy" id="158441"/>
    <lineage>
        <taxon>Eukaryota</taxon>
        <taxon>Metazoa</taxon>
        <taxon>Ecdysozoa</taxon>
        <taxon>Arthropoda</taxon>
        <taxon>Hexapoda</taxon>
        <taxon>Collembola</taxon>
        <taxon>Entomobryomorpha</taxon>
        <taxon>Isotomoidea</taxon>
        <taxon>Isotomidae</taxon>
        <taxon>Proisotominae</taxon>
        <taxon>Folsomia</taxon>
    </lineage>
</organism>
<dbReference type="PANTHER" id="PTHR42643">
    <property type="entry name" value="IONOTROPIC RECEPTOR 20A-RELATED"/>
    <property type="match status" value="1"/>
</dbReference>
<evidence type="ECO:0000256" key="9">
    <source>
        <dbReference type="SAM" id="SignalP"/>
    </source>
</evidence>
<gene>
    <name evidence="10" type="ORF">Fcan01_23088</name>
</gene>
<feature type="chain" id="PRO_5012443412" evidence="9">
    <location>
        <begin position="22"/>
        <end position="762"/>
    </location>
</feature>
<evidence type="ECO:0000256" key="4">
    <source>
        <dbReference type="ARBA" id="ARBA00022989"/>
    </source>
</evidence>
<keyword evidence="5 8" id="KW-0472">Membrane</keyword>
<evidence type="ECO:0000313" key="11">
    <source>
        <dbReference type="Proteomes" id="UP000198287"/>
    </source>
</evidence>